<dbReference type="InterPro" id="IPR013783">
    <property type="entry name" value="Ig-like_fold"/>
</dbReference>
<feature type="signal peptide" evidence="1">
    <location>
        <begin position="1"/>
        <end position="20"/>
    </location>
</feature>
<feature type="chain" id="PRO_5003897096" description="Fibronectin type-III domain-containing protein" evidence="1">
    <location>
        <begin position="21"/>
        <end position="1061"/>
    </location>
</feature>
<comment type="caution">
    <text evidence="2">The sequence shown here is derived from an EMBL/GenBank/DDBJ whole genome shotgun (WGS) entry which is preliminary data.</text>
</comment>
<dbReference type="AlphaFoldDB" id="K6Y423"/>
<dbReference type="Gene3D" id="2.60.40.3440">
    <property type="match status" value="1"/>
</dbReference>
<name>K6Y423_9ALTE</name>
<dbReference type="PANTHER" id="PTHR34720">
    <property type="entry name" value="MICROCYSTIN DEPENDENT PROTEIN"/>
    <property type="match status" value="1"/>
</dbReference>
<dbReference type="STRING" id="1127673.GLIP_0370"/>
<dbReference type="eggNOG" id="COG2911">
    <property type="taxonomic scope" value="Bacteria"/>
</dbReference>
<dbReference type="PANTHER" id="PTHR34720:SF9">
    <property type="entry name" value="BLR4714 PROTEIN"/>
    <property type="match status" value="1"/>
</dbReference>
<evidence type="ECO:0008006" key="4">
    <source>
        <dbReference type="Google" id="ProtNLM"/>
    </source>
</evidence>
<gene>
    <name evidence="2" type="ORF">GLIP_0370</name>
</gene>
<evidence type="ECO:0000256" key="1">
    <source>
        <dbReference type="SAM" id="SignalP"/>
    </source>
</evidence>
<dbReference type="RefSeq" id="WP_008842837.1">
    <property type="nucleotide sequence ID" value="NZ_BAEN01000014.1"/>
</dbReference>
<reference evidence="2 3" key="1">
    <citation type="journal article" date="2017" name="Antonie Van Leeuwenhoek">
        <title>Rhizobium rhizosphaerae sp. nov., a novel species isolated from rice rhizosphere.</title>
        <authorList>
            <person name="Zhao J.J."/>
            <person name="Zhang J."/>
            <person name="Zhang R.J."/>
            <person name="Zhang C.W."/>
            <person name="Yin H.Q."/>
            <person name="Zhang X.X."/>
        </authorList>
    </citation>
    <scope>NUCLEOTIDE SEQUENCE [LARGE SCALE GENOMIC DNA]</scope>
    <source>
        <strain evidence="2 3">E3</strain>
    </source>
</reference>
<dbReference type="SUPFAM" id="SSF50969">
    <property type="entry name" value="YVTN repeat-like/Quinoprotein amine dehydrogenase"/>
    <property type="match status" value="1"/>
</dbReference>
<sequence>MNIRLTIAGGLILLLLSGCGGSSSDSAPISFKAGSQSTSDSEGRFVLPTANTMVDGNILVSVEVSDLDGLQSVYLRFNDSSEQLILCTTSLTASATNSCGSTTFSQVENGIYPGNYNAEPGPLRISLWVTDSTQTTTMVATTSIDWQPKSIEGFTVVRSTSGQQAEVVWQENPDLLRYNLYIATQSGVNIENYQTLDEGQAAFALTQPPFVFENLEPTQTYYILLAGIDGSGESARAQEFILLPNDQTNFPPQANDDDETIDEDESATFAPLDNDSDPDGDPLTLLSANADSGQVTVNGNELDYQPLFNFNGQATITYQIGDPFGATDNAQITVTILAVNDPPETQDDSASTTINDPINVDVLANDSDPDGDNLTITNVEATNGSVDIENDGTLTYQPDLGFVGIDDVVYEVSDGNGLDAQGILTVTVSNSDLPPQAQDDSYDMVENTVFSILKSSGVLLNDSDPNNDALTVNTIPVQNPNSGVLTLNSDGSFNYTPNSDFFGVDTFVYEVLDQSNLSDTATVTINVQQLPEDLIGDSTSISGQFRYIGRGETSPGSGVGTGLYRIGDCLQIIDTYCSFVGTYQEAGNSGNQPNEIGSYAMVMTYPGTGESPVVAQSNAPGSDILFFTDLGNALFELYLFPPSGQVIKSAFPDPNFATLQNFGAYIIPPLDCQGLPNNTECKIGNVGLTVDAVLTANLDVLDFVINGYATVDVSSEPVALEDQFVTSVDQVLAVNAPGVLDNDNDADITVIGDTLEQRNAVLTALNTPVAIAADEYRQLLYVYAANTDSVSVYDRSGAVKAPLPWQGESANDADLDVAPVALTMANVALNQGTLLMINGETDNAEIYAVDPQTGIVLAQLNTEFGSSHVVGGAYNPISKTFFLLQDNVPVNGQANQVAEIDPNTGEVISNFFFNQNDSMFDVSFGDLEINSTTGNLYLVSNLEGRIAEFTQTGDLVRYINLPIEVTSPSGIAINAAADRVWFVNNTNSSPIIEAQFSNLGQFPGMVATLITPTQNGTVTLNLDGSFTYSPAAGFSGEDSFIYQVEDQTGKFARASVSINVQ</sequence>
<evidence type="ECO:0000313" key="2">
    <source>
        <dbReference type="EMBL" id="GAC13017.1"/>
    </source>
</evidence>
<accession>K6Y423</accession>
<dbReference type="Proteomes" id="UP000006334">
    <property type="component" value="Unassembled WGS sequence"/>
</dbReference>
<dbReference type="InterPro" id="IPR011044">
    <property type="entry name" value="Quino_amine_DH_bsu"/>
</dbReference>
<protein>
    <recommendedName>
        <fullName evidence="4">Fibronectin type-III domain-containing protein</fullName>
    </recommendedName>
</protein>
<dbReference type="Gene3D" id="2.60.40.10">
    <property type="entry name" value="Immunoglobulins"/>
    <property type="match status" value="1"/>
</dbReference>
<dbReference type="NCBIfam" id="NF012211">
    <property type="entry name" value="tand_rpt_95"/>
    <property type="match status" value="4"/>
</dbReference>
<keyword evidence="1" id="KW-0732">Signal</keyword>
<dbReference type="OrthoDB" id="5769598at2"/>
<dbReference type="EMBL" id="BAEN01000014">
    <property type="protein sequence ID" value="GAC13017.1"/>
    <property type="molecule type" value="Genomic_DNA"/>
</dbReference>
<keyword evidence="3" id="KW-1185">Reference proteome</keyword>
<dbReference type="eggNOG" id="COG4733">
    <property type="taxonomic scope" value="Bacteria"/>
</dbReference>
<dbReference type="PROSITE" id="PS51257">
    <property type="entry name" value="PROKAR_LIPOPROTEIN"/>
    <property type="match status" value="1"/>
</dbReference>
<proteinExistence type="predicted"/>
<dbReference type="Pfam" id="PF17963">
    <property type="entry name" value="Big_9"/>
    <property type="match status" value="4"/>
</dbReference>
<evidence type="ECO:0000313" key="3">
    <source>
        <dbReference type="Proteomes" id="UP000006334"/>
    </source>
</evidence>
<dbReference type="Gene3D" id="2.60.40.2810">
    <property type="match status" value="3"/>
</dbReference>
<organism evidence="2 3">
    <name type="scientific">Aliiglaciecola lipolytica E3</name>
    <dbReference type="NCBI Taxonomy" id="1127673"/>
    <lineage>
        <taxon>Bacteria</taxon>
        <taxon>Pseudomonadati</taxon>
        <taxon>Pseudomonadota</taxon>
        <taxon>Gammaproteobacteria</taxon>
        <taxon>Alteromonadales</taxon>
        <taxon>Alteromonadaceae</taxon>
        <taxon>Aliiglaciecola</taxon>
    </lineage>
</organism>